<keyword evidence="2" id="KW-1185">Reference proteome</keyword>
<dbReference type="EMBL" id="JASSZA010000001">
    <property type="protein sequence ID" value="KAK2121455.1"/>
    <property type="molecule type" value="Genomic_DNA"/>
</dbReference>
<proteinExistence type="predicted"/>
<evidence type="ECO:0000313" key="2">
    <source>
        <dbReference type="Proteomes" id="UP001266305"/>
    </source>
</evidence>
<organism evidence="1 2">
    <name type="scientific">Saguinus oedipus</name>
    <name type="common">Cotton-top tamarin</name>
    <name type="synonym">Oedipomidas oedipus</name>
    <dbReference type="NCBI Taxonomy" id="9490"/>
    <lineage>
        <taxon>Eukaryota</taxon>
        <taxon>Metazoa</taxon>
        <taxon>Chordata</taxon>
        <taxon>Craniata</taxon>
        <taxon>Vertebrata</taxon>
        <taxon>Euteleostomi</taxon>
        <taxon>Mammalia</taxon>
        <taxon>Eutheria</taxon>
        <taxon>Euarchontoglires</taxon>
        <taxon>Primates</taxon>
        <taxon>Haplorrhini</taxon>
        <taxon>Platyrrhini</taxon>
        <taxon>Cebidae</taxon>
        <taxon>Callitrichinae</taxon>
        <taxon>Saguinus</taxon>
    </lineage>
</organism>
<gene>
    <name evidence="1" type="ORF">P7K49_002841</name>
</gene>
<accession>A0ABQ9WJ13</accession>
<reference evidence="1 2" key="1">
    <citation type="submission" date="2023-05" db="EMBL/GenBank/DDBJ databases">
        <title>B98-5 Cell Line De Novo Hybrid Assembly: An Optical Mapping Approach.</title>
        <authorList>
            <person name="Kananen K."/>
            <person name="Auerbach J.A."/>
            <person name="Kautto E."/>
            <person name="Blachly J.S."/>
        </authorList>
    </citation>
    <scope>NUCLEOTIDE SEQUENCE [LARGE SCALE GENOMIC DNA]</scope>
    <source>
        <strain evidence="1">B95-8</strain>
        <tissue evidence="1">Cell line</tissue>
    </source>
</reference>
<sequence length="106" mass="11734">MGLLSRIREDLQYVVTCKADLDDEVEDIPEEVALHISGFETKDERSYQQECNMHDKEWPSQLQLKVGIQDAGAQEGGGGAIGALSASLFLEMVAFRTVLRLPKALI</sequence>
<evidence type="ECO:0000313" key="1">
    <source>
        <dbReference type="EMBL" id="KAK2121455.1"/>
    </source>
</evidence>
<dbReference type="Proteomes" id="UP001266305">
    <property type="component" value="Unassembled WGS sequence"/>
</dbReference>
<protein>
    <submittedName>
        <fullName evidence="1">Uncharacterized protein</fullName>
    </submittedName>
</protein>
<comment type="caution">
    <text evidence="1">The sequence shown here is derived from an EMBL/GenBank/DDBJ whole genome shotgun (WGS) entry which is preliminary data.</text>
</comment>
<name>A0ABQ9WJ13_SAGOE</name>